<dbReference type="RefSeq" id="WP_047006068.1">
    <property type="nucleotide sequence ID" value="NZ_CP018097.1"/>
</dbReference>
<dbReference type="Proteomes" id="UP000053070">
    <property type="component" value="Unassembled WGS sequence"/>
</dbReference>
<evidence type="ECO:0000313" key="9">
    <source>
        <dbReference type="EMBL" id="KLE33219.1"/>
    </source>
</evidence>
<evidence type="ECO:0000256" key="5">
    <source>
        <dbReference type="ARBA" id="ARBA00022692"/>
    </source>
</evidence>
<dbReference type="KEGG" id="egn:BMF35_a2313"/>
<keyword evidence="5" id="KW-0812">Transmembrane</keyword>
<dbReference type="PANTHER" id="PTHR33908:SF3">
    <property type="entry name" value="UNDECAPRENYL PHOSPHATE-ALPHA-4-AMINO-4-DEOXY-L-ARABINOSE ARABINOSYL TRANSFERASE"/>
    <property type="match status" value="1"/>
</dbReference>
<dbReference type="PANTHER" id="PTHR33908">
    <property type="entry name" value="MANNOSYLTRANSFERASE YKCB-RELATED"/>
    <property type="match status" value="1"/>
</dbReference>
<evidence type="ECO:0000256" key="3">
    <source>
        <dbReference type="ARBA" id="ARBA00022676"/>
    </source>
</evidence>
<accession>A0A0G9MRP8</accession>
<dbReference type="GO" id="GO:0010041">
    <property type="term" value="P:response to iron(III) ion"/>
    <property type="evidence" value="ECO:0007669"/>
    <property type="project" value="TreeGrafter"/>
</dbReference>
<dbReference type="EMBL" id="LBHC01000001">
    <property type="protein sequence ID" value="KLE33219.1"/>
    <property type="molecule type" value="Genomic_DNA"/>
</dbReference>
<dbReference type="OrthoDB" id="345761at2"/>
<dbReference type="STRING" id="502682.BMF35_a2313"/>
<proteinExistence type="predicted"/>
<name>A0A0G9MRP8_9SPHN</name>
<keyword evidence="3" id="KW-0328">Glycosyltransferase</keyword>
<dbReference type="GO" id="GO:0016763">
    <property type="term" value="F:pentosyltransferase activity"/>
    <property type="evidence" value="ECO:0007669"/>
    <property type="project" value="TreeGrafter"/>
</dbReference>
<evidence type="ECO:0000256" key="7">
    <source>
        <dbReference type="ARBA" id="ARBA00023136"/>
    </source>
</evidence>
<evidence type="ECO:0000256" key="4">
    <source>
        <dbReference type="ARBA" id="ARBA00022679"/>
    </source>
</evidence>
<dbReference type="Pfam" id="PF13231">
    <property type="entry name" value="PMT_2"/>
    <property type="match status" value="1"/>
</dbReference>
<feature type="domain" description="Glycosyltransferase RgtA/B/C/D-like" evidence="8">
    <location>
        <begin position="67"/>
        <end position="221"/>
    </location>
</feature>
<protein>
    <recommendedName>
        <fullName evidence="8">Glycosyltransferase RgtA/B/C/D-like domain-containing protein</fullName>
    </recommendedName>
</protein>
<keyword evidence="2" id="KW-1003">Cell membrane</keyword>
<evidence type="ECO:0000256" key="1">
    <source>
        <dbReference type="ARBA" id="ARBA00004651"/>
    </source>
</evidence>
<dbReference type="InterPro" id="IPR038731">
    <property type="entry name" value="RgtA/B/C-like"/>
</dbReference>
<keyword evidence="7" id="KW-0472">Membrane</keyword>
<dbReference type="PATRIC" id="fig|502682.8.peg.908"/>
<sequence>MTTENQAGSDTWRSTAPCFAVLALLVLATRGIWFGNPVADYDEQLYSFIGWRVTHGELPFVDWWDRKPFGLFAIYAVIHGIFSPSALAYQLVAAAITFGSALMTYLLARRLARRVSATIAASLMVMLLAAYASYSGQSEVFFTPLMLGMALLLVDPDHPQFTRRALLAMLLGGLALQVKYTVIMQCAFFGAWALWAEYRRGRSVLQLAGLAAAFAALGLLPTVLVGLFYAAIGHFEVFWFANFASFFERAAAPQGRWSDSHWIGVAPVAVLGLGGLFAAFRMARPSPFVAWLFFAGWSASALATVLLPGTVYLYYYAAMAAPVALMAVPLFDTNGPAKAWPGLVLGAILLGLLGLPQRYVQSRDDALSARLLAERLDPHVGPADCLWIWDGPTTLYRLTNSCVPTRFVYPDHLNNRLETGALGVDQVAEVERVLATKPGAIVVADQGVTLRNSEATELVQRALQADYERAVTMNLNGRDITGWVRRD</sequence>
<evidence type="ECO:0000259" key="8">
    <source>
        <dbReference type="Pfam" id="PF13231"/>
    </source>
</evidence>
<dbReference type="InterPro" id="IPR050297">
    <property type="entry name" value="LipidA_mod_glycosyltrf_83"/>
</dbReference>
<keyword evidence="4" id="KW-0808">Transferase</keyword>
<keyword evidence="10" id="KW-1185">Reference proteome</keyword>
<evidence type="ECO:0000256" key="2">
    <source>
        <dbReference type="ARBA" id="ARBA00022475"/>
    </source>
</evidence>
<dbReference type="GO" id="GO:0005886">
    <property type="term" value="C:plasma membrane"/>
    <property type="evidence" value="ECO:0007669"/>
    <property type="project" value="UniProtKB-SubCell"/>
</dbReference>
<keyword evidence="6" id="KW-1133">Transmembrane helix</keyword>
<comment type="caution">
    <text evidence="9">The sequence shown here is derived from an EMBL/GenBank/DDBJ whole genome shotgun (WGS) entry which is preliminary data.</text>
</comment>
<evidence type="ECO:0000256" key="6">
    <source>
        <dbReference type="ARBA" id="ARBA00022989"/>
    </source>
</evidence>
<comment type="subcellular location">
    <subcellularLocation>
        <location evidence="1">Cell membrane</location>
        <topology evidence="1">Multi-pass membrane protein</topology>
    </subcellularLocation>
</comment>
<gene>
    <name evidence="9" type="ORF">AAW01_04450</name>
</gene>
<dbReference type="AlphaFoldDB" id="A0A0G9MRP8"/>
<organism evidence="9 10">
    <name type="scientific">Aurantiacibacter gangjinensis</name>
    <dbReference type="NCBI Taxonomy" id="502682"/>
    <lineage>
        <taxon>Bacteria</taxon>
        <taxon>Pseudomonadati</taxon>
        <taxon>Pseudomonadota</taxon>
        <taxon>Alphaproteobacteria</taxon>
        <taxon>Sphingomonadales</taxon>
        <taxon>Erythrobacteraceae</taxon>
        <taxon>Aurantiacibacter</taxon>
    </lineage>
</organism>
<reference evidence="9 10" key="1">
    <citation type="submission" date="2015-04" db="EMBL/GenBank/DDBJ databases">
        <title>The draft genome sequence of Erythrobacr gangjinensis K7-2.</title>
        <authorList>
            <person name="Zhuang L."/>
            <person name="Liu Y."/>
            <person name="Shao Z."/>
        </authorList>
    </citation>
    <scope>NUCLEOTIDE SEQUENCE [LARGE SCALE GENOMIC DNA]</scope>
    <source>
        <strain evidence="9 10">K7-2</strain>
    </source>
</reference>
<evidence type="ECO:0000313" key="10">
    <source>
        <dbReference type="Proteomes" id="UP000053070"/>
    </source>
</evidence>
<dbReference type="GO" id="GO:0009103">
    <property type="term" value="P:lipopolysaccharide biosynthetic process"/>
    <property type="evidence" value="ECO:0007669"/>
    <property type="project" value="UniProtKB-ARBA"/>
</dbReference>